<evidence type="ECO:0000256" key="4">
    <source>
        <dbReference type="ARBA" id="ARBA00022692"/>
    </source>
</evidence>
<evidence type="ECO:0000256" key="1">
    <source>
        <dbReference type="ARBA" id="ARBA00004127"/>
    </source>
</evidence>
<proteinExistence type="predicted"/>
<sequence>MAMAASLFNGSHTIVVHGTQEDNGDRERQWHHKDQTFSVGGSVGGNDFEGDKNVLSNVEWKERVYNCKFRQEKSDLVRKDGGNDDQRLEDDLLNHWRNVPISSSKLIPYRLVIVLWLVFLAFFFRFRILTPAYDAYVLWITSVICEIWFAFSWMLEQFAKWNPINRKTYLERLSIRFDREGEPNMLSPVDVYVTTVDTAKEPPLITANTVLSILAVDYPVDKICCYVSDDGASMLHFDVLSETAEFARRWVPFCKKQNIEPRAPEFYFSKKIDDLKEKVQPNFVKERSGMKELPRLVYVSREKRPGYEHQKKAGAMNTLVRVSAVLTNAPFMLNLDCEHYINNSKAVREAMCFLMDPQLGKKLCYVQFPQSFDGIDHHDRYANRNFVFFDINMRGLVGIQGPLYVGTGCVFNRQALYGYDQPGSEKRLKTTCDCWPSWRFCGCRHGSKKSKKHGVRSLLGELYPKKKKMMERNHIRNGSTPMSDFSEVEEGFECYDELEKSSFKSQKKFEKRFGQSLFFMASTLLEYGGLPEGTNSQKLVREAIDVISCVYEEKTEWGKDIGWIYGSVTEDTLTGLKMHSRGWKSVGVLYAREACFQGVCSYKFVRSVAPSSEVAYCTVPTVCPLTGKFIVPTLNTYASIWVMGLFLSIITTAIVELRWSNVSIKDWWRNEQFWIIGGVSAHLFAVFQGLLKVLAGVDTTFRVTSKAAKDAEFRELYLFKWTSLLIPPTTLIILNMVGVVAGVSGAI</sequence>
<dbReference type="GO" id="GO:0016020">
    <property type="term" value="C:membrane"/>
    <property type="evidence" value="ECO:0007669"/>
    <property type="project" value="InterPro"/>
</dbReference>
<evidence type="ECO:0000313" key="13">
    <source>
        <dbReference type="Proteomes" id="UP000315295"/>
    </source>
</evidence>
<dbReference type="STRING" id="106549.A0A540LB84"/>
<evidence type="ECO:0000256" key="8">
    <source>
        <dbReference type="PIRSR" id="PIRSR605150-1"/>
    </source>
</evidence>
<feature type="transmembrane region" description="Helical" evidence="11">
    <location>
        <begin position="718"/>
        <end position="743"/>
    </location>
</feature>
<keyword evidence="6 11" id="KW-0472">Membrane</keyword>
<feature type="active site" evidence="8">
    <location>
        <position position="571"/>
    </location>
</feature>
<gene>
    <name evidence="12" type="ORF">C1H46_030688</name>
</gene>
<keyword evidence="13" id="KW-1185">Reference proteome</keyword>
<protein>
    <recommendedName>
        <fullName evidence="14">Cellulose synthase</fullName>
    </recommendedName>
</protein>
<feature type="binding site" evidence="10">
    <location>
        <position position="336"/>
    </location>
    <ligand>
        <name>Mn(2+)</name>
        <dbReference type="ChEBI" id="CHEBI:29035"/>
    </ligand>
</feature>
<evidence type="ECO:0008006" key="14">
    <source>
        <dbReference type="Google" id="ProtNLM"/>
    </source>
</evidence>
<feature type="binding site" evidence="10">
    <location>
        <position position="312"/>
    </location>
    <ligand>
        <name>Mn(2+)</name>
        <dbReference type="ChEBI" id="CHEBI:29035"/>
    </ligand>
</feature>
<feature type="binding site" evidence="9">
    <location>
        <position position="311"/>
    </location>
    <ligand>
        <name>UDP-alpha-D-glucose</name>
        <dbReference type="ChEBI" id="CHEBI:58885"/>
    </ligand>
</feature>
<accession>A0A540LB84</accession>
<dbReference type="InterPro" id="IPR029044">
    <property type="entry name" value="Nucleotide-diphossugar_trans"/>
</dbReference>
<evidence type="ECO:0000256" key="11">
    <source>
        <dbReference type="SAM" id="Phobius"/>
    </source>
</evidence>
<evidence type="ECO:0000256" key="2">
    <source>
        <dbReference type="ARBA" id="ARBA00022676"/>
    </source>
</evidence>
<evidence type="ECO:0000256" key="6">
    <source>
        <dbReference type="ARBA" id="ARBA00023136"/>
    </source>
</evidence>
<dbReference type="GO" id="GO:0030244">
    <property type="term" value="P:cellulose biosynthetic process"/>
    <property type="evidence" value="ECO:0007669"/>
    <property type="project" value="InterPro"/>
</dbReference>
<organism evidence="12 13">
    <name type="scientific">Malus baccata</name>
    <name type="common">Siberian crab apple</name>
    <name type="synonym">Pyrus baccata</name>
    <dbReference type="NCBI Taxonomy" id="106549"/>
    <lineage>
        <taxon>Eukaryota</taxon>
        <taxon>Viridiplantae</taxon>
        <taxon>Streptophyta</taxon>
        <taxon>Embryophyta</taxon>
        <taxon>Tracheophyta</taxon>
        <taxon>Spermatophyta</taxon>
        <taxon>Magnoliopsida</taxon>
        <taxon>eudicotyledons</taxon>
        <taxon>Gunneridae</taxon>
        <taxon>Pentapetalae</taxon>
        <taxon>rosids</taxon>
        <taxon>fabids</taxon>
        <taxon>Rosales</taxon>
        <taxon>Rosaceae</taxon>
        <taxon>Amygdaloideae</taxon>
        <taxon>Maleae</taxon>
        <taxon>Malus</taxon>
    </lineage>
</organism>
<evidence type="ECO:0000256" key="7">
    <source>
        <dbReference type="ARBA" id="ARBA00023316"/>
    </source>
</evidence>
<feature type="transmembrane region" description="Helical" evidence="11">
    <location>
        <begin position="136"/>
        <end position="155"/>
    </location>
</feature>
<evidence type="ECO:0000256" key="5">
    <source>
        <dbReference type="ARBA" id="ARBA00022989"/>
    </source>
</evidence>
<evidence type="ECO:0000256" key="10">
    <source>
        <dbReference type="PIRSR" id="PIRSR605150-3"/>
    </source>
</evidence>
<dbReference type="EMBL" id="VIEB01000666">
    <property type="protein sequence ID" value="TQD83731.1"/>
    <property type="molecule type" value="Genomic_DNA"/>
</dbReference>
<keyword evidence="3" id="KW-0808">Transferase</keyword>
<feature type="transmembrane region" description="Helical" evidence="11">
    <location>
        <begin position="674"/>
        <end position="697"/>
    </location>
</feature>
<feature type="transmembrane region" description="Helical" evidence="11">
    <location>
        <begin position="634"/>
        <end position="654"/>
    </location>
</feature>
<keyword evidence="4 11" id="KW-0812">Transmembrane</keyword>
<dbReference type="GO" id="GO:0012505">
    <property type="term" value="C:endomembrane system"/>
    <property type="evidence" value="ECO:0007669"/>
    <property type="project" value="UniProtKB-SubCell"/>
</dbReference>
<dbReference type="Gene3D" id="3.90.550.10">
    <property type="entry name" value="Spore Coat Polysaccharide Biosynthesis Protein SpsA, Chain A"/>
    <property type="match status" value="1"/>
</dbReference>
<evidence type="ECO:0000256" key="9">
    <source>
        <dbReference type="PIRSR" id="PIRSR605150-2"/>
    </source>
</evidence>
<keyword evidence="5 11" id="KW-1133">Transmembrane helix</keyword>
<evidence type="ECO:0000256" key="3">
    <source>
        <dbReference type="ARBA" id="ARBA00022679"/>
    </source>
</evidence>
<dbReference type="GO" id="GO:0016760">
    <property type="term" value="F:cellulose synthase (UDP-forming) activity"/>
    <property type="evidence" value="ECO:0007669"/>
    <property type="project" value="InterPro"/>
</dbReference>
<dbReference type="InterPro" id="IPR005150">
    <property type="entry name" value="Cellulose_synth"/>
</dbReference>
<reference evidence="12 13" key="1">
    <citation type="journal article" date="2019" name="G3 (Bethesda)">
        <title>Sequencing of a Wild Apple (Malus baccata) Genome Unravels the Differences Between Cultivated and Wild Apple Species Regarding Disease Resistance and Cold Tolerance.</title>
        <authorList>
            <person name="Chen X."/>
        </authorList>
    </citation>
    <scope>NUCLEOTIDE SEQUENCE [LARGE SCALE GENOMIC DNA]</scope>
    <source>
        <strain evidence="13">cv. Shandingzi</strain>
        <tissue evidence="12">Leaves</tissue>
    </source>
</reference>
<keyword evidence="7" id="KW-0961">Cell wall biogenesis/degradation</keyword>
<evidence type="ECO:0000313" key="12">
    <source>
        <dbReference type="EMBL" id="TQD83731.1"/>
    </source>
</evidence>
<feature type="binding site" evidence="9">
    <location>
        <position position="230"/>
    </location>
    <ligand>
        <name>UDP-alpha-D-glucose</name>
        <dbReference type="ChEBI" id="CHEBI:58885"/>
    </ligand>
</feature>
<feature type="binding site" evidence="9">
    <location>
        <position position="200"/>
    </location>
    <ligand>
        <name>UDP-alpha-D-glucose</name>
        <dbReference type="ChEBI" id="CHEBI:58885"/>
    </ligand>
</feature>
<feature type="transmembrane region" description="Helical" evidence="11">
    <location>
        <begin position="107"/>
        <end position="124"/>
    </location>
</feature>
<dbReference type="PANTHER" id="PTHR13301">
    <property type="entry name" value="X-BOX TRANSCRIPTION FACTOR-RELATED"/>
    <property type="match status" value="1"/>
</dbReference>
<keyword evidence="2" id="KW-0328">Glycosyltransferase</keyword>
<dbReference type="GO" id="GO:0071555">
    <property type="term" value="P:cell wall organization"/>
    <property type="evidence" value="ECO:0007669"/>
    <property type="project" value="UniProtKB-KW"/>
</dbReference>
<comment type="caution">
    <text evidence="12">The sequence shown here is derived from an EMBL/GenBank/DDBJ whole genome shotgun (WGS) entry which is preliminary data.</text>
</comment>
<dbReference type="Proteomes" id="UP000315295">
    <property type="component" value="Unassembled WGS sequence"/>
</dbReference>
<name>A0A540LB84_MALBA</name>
<comment type="subcellular location">
    <subcellularLocation>
        <location evidence="1">Endomembrane system</location>
        <topology evidence="1">Multi-pass membrane protein</topology>
    </subcellularLocation>
</comment>
<dbReference type="AlphaFoldDB" id="A0A540LB84"/>
<feature type="binding site" evidence="9">
    <location>
        <position position="201"/>
    </location>
    <ligand>
        <name>UDP-alpha-D-glucose</name>
        <dbReference type="ChEBI" id="CHEBI:58885"/>
    </ligand>
</feature>
<dbReference type="Pfam" id="PF03552">
    <property type="entry name" value="Cellulose_synt"/>
    <property type="match status" value="2"/>
</dbReference>
<feature type="active site" evidence="8">
    <location>
        <position position="230"/>
    </location>
</feature>